<accession>Q330H7</accession>
<evidence type="ECO:0000256" key="6">
    <source>
        <dbReference type="ARBA" id="ARBA00023157"/>
    </source>
</evidence>
<dbReference type="Pfam" id="PF00688">
    <property type="entry name" value="TGFb_propeptide"/>
    <property type="match status" value="1"/>
</dbReference>
<dbReference type="PRINTS" id="PR00669">
    <property type="entry name" value="INHIBINA"/>
</dbReference>
<evidence type="ECO:0000256" key="1">
    <source>
        <dbReference type="ARBA" id="ARBA00004613"/>
    </source>
</evidence>
<keyword evidence="5 8" id="KW-0339">Growth factor</keyword>
<dbReference type="PROSITE" id="PS00250">
    <property type="entry name" value="TGF_BETA_1"/>
    <property type="match status" value="1"/>
</dbReference>
<comment type="similarity">
    <text evidence="2 8">Belongs to the TGF-beta family.</text>
</comment>
<dbReference type="HOGENOM" id="CLU_020515_0_0_1"/>
<dbReference type="PROSITE" id="PS51362">
    <property type="entry name" value="TGF_BETA_2"/>
    <property type="match status" value="1"/>
</dbReference>
<keyword evidence="7" id="KW-0325">Glycoprotein</keyword>
<dbReference type="FunFam" id="2.10.90.10:FF:000001">
    <property type="entry name" value="Bone morphogenetic protein 4"/>
    <property type="match status" value="1"/>
</dbReference>
<feature type="domain" description="TGF-beta family profile" evidence="10">
    <location>
        <begin position="318"/>
        <end position="435"/>
    </location>
</feature>
<protein>
    <submittedName>
        <fullName evidence="11">GDF5</fullName>
    </submittedName>
</protein>
<dbReference type="InterPro" id="IPR029034">
    <property type="entry name" value="Cystine-knot_cytokine"/>
</dbReference>
<dbReference type="SUPFAM" id="SSF57501">
    <property type="entry name" value="Cystine-knot cytokines"/>
    <property type="match status" value="1"/>
</dbReference>
<organism evidence="11">
    <name type="scientific">Nematostella vectensis</name>
    <name type="common">Starlet sea anemone</name>
    <dbReference type="NCBI Taxonomy" id="45351"/>
    <lineage>
        <taxon>Eukaryota</taxon>
        <taxon>Metazoa</taxon>
        <taxon>Cnidaria</taxon>
        <taxon>Anthozoa</taxon>
        <taxon>Hexacorallia</taxon>
        <taxon>Actiniaria</taxon>
        <taxon>Edwardsiidae</taxon>
        <taxon>Nematostella</taxon>
    </lineage>
</organism>
<dbReference type="Gene3D" id="2.60.120.970">
    <property type="match status" value="1"/>
</dbReference>
<evidence type="ECO:0000256" key="3">
    <source>
        <dbReference type="ARBA" id="ARBA00022525"/>
    </source>
</evidence>
<dbReference type="InterPro" id="IPR017948">
    <property type="entry name" value="TGFb_CS"/>
</dbReference>
<feature type="region of interest" description="Disordered" evidence="9">
    <location>
        <begin position="261"/>
        <end position="332"/>
    </location>
</feature>
<feature type="compositionally biased region" description="Basic residues" evidence="9">
    <location>
        <begin position="318"/>
        <end position="332"/>
    </location>
</feature>
<name>Q330H7_NEMVE</name>
<sequence length="435" mass="50384">MQAWFRAFSVICFTRIFIQSYKPQNLDSKWEALHRPLLRKRALELTQKHMLNVLGLSEMPRVHRRRVRPHSFMLELYRTLSSKMDRNKARKSRHAFVNTVRGVVDQESLDKSVLELKDQLYVFNASNIPYSEKLVSAELRLLRIPTNTDNEVVIEHGTAYRAGIYAKNTRSSFYGSAGLEMLDSFVFDITDTDKRWFVMSVTKAVQRLRESRKNVCFLILKVMSLTSGKLIAPVRMGFSKEFRVHDQRALLVLFADDGKMESEEGTRDGDLGRPIGGQNHVRDYYETQENSPPRTTRAKRSVNRNIPKAVASAIDTSRKRRKKSRRQREKRKCRRKRMYVDFRLLGWSDWIIAPQGYDAYLCEGECKYPIDNYLRPTNHATVQTIVNSLDPSIAPKACCTPNELSPISILYTEDGSNNVVYKNYKDMVVERCGCS</sequence>
<dbReference type="PANTHER" id="PTHR11848:SF263">
    <property type="entry name" value="PROTEIN DECAPENTAPLEGIC"/>
    <property type="match status" value="1"/>
</dbReference>
<dbReference type="Pfam" id="PF00019">
    <property type="entry name" value="TGF_beta"/>
    <property type="match status" value="1"/>
</dbReference>
<keyword evidence="4" id="KW-0732">Signal</keyword>
<feature type="compositionally biased region" description="Basic and acidic residues" evidence="9">
    <location>
        <begin position="261"/>
        <end position="271"/>
    </location>
</feature>
<dbReference type="SMART" id="SM00204">
    <property type="entry name" value="TGFB"/>
    <property type="match status" value="1"/>
</dbReference>
<dbReference type="GO" id="GO:0008083">
    <property type="term" value="F:growth factor activity"/>
    <property type="evidence" value="ECO:0007669"/>
    <property type="project" value="UniProtKB-KW"/>
</dbReference>
<reference evidence="11" key="1">
    <citation type="journal article" date="2005" name="Trends Genet.">
        <title>Maintenance of ancestral complexity and non-metazoan genes in two basal cnidarians.</title>
        <authorList>
            <person name="Technau U."/>
            <person name="Rudd S."/>
            <person name="Maxwell P."/>
            <person name="Gordon P.M."/>
            <person name="Saina M."/>
            <person name="Grasso L.C."/>
            <person name="Hayward D.C."/>
            <person name="Sensen C.W."/>
            <person name="Saint R."/>
            <person name="Holstein T.W."/>
            <person name="Ball E.E."/>
            <person name="Miller D.J."/>
        </authorList>
    </citation>
    <scope>NUCLEOTIDE SEQUENCE</scope>
</reference>
<evidence type="ECO:0000259" key="10">
    <source>
        <dbReference type="PROSITE" id="PS51362"/>
    </source>
</evidence>
<evidence type="ECO:0000313" key="11">
    <source>
        <dbReference type="EMBL" id="AAS77520.1"/>
    </source>
</evidence>
<reference evidence="11" key="3">
    <citation type="submission" date="2016-12" db="EMBL/GenBank/DDBJ databases">
        <title>The TGF-beta member GDF5 is involved in early embryogenesis in Nematostella vectensis.</title>
        <authorList>
            <person name="Saina M."/>
            <person name="Technau U."/>
        </authorList>
    </citation>
    <scope>NUCLEOTIDE SEQUENCE</scope>
</reference>
<dbReference type="AlphaFoldDB" id="Q330H7"/>
<evidence type="ECO:0000256" key="5">
    <source>
        <dbReference type="ARBA" id="ARBA00023030"/>
    </source>
</evidence>
<dbReference type="InterPro" id="IPR001111">
    <property type="entry name" value="TGF-b_propeptide"/>
</dbReference>
<dbReference type="GO" id="GO:0005576">
    <property type="term" value="C:extracellular region"/>
    <property type="evidence" value="ECO:0007669"/>
    <property type="project" value="UniProtKB-SubCell"/>
</dbReference>
<keyword evidence="6" id="KW-1015">Disulfide bond</keyword>
<evidence type="ECO:0000256" key="9">
    <source>
        <dbReference type="SAM" id="MobiDB-lite"/>
    </source>
</evidence>
<keyword evidence="3" id="KW-0964">Secreted</keyword>
<dbReference type="Gene3D" id="2.10.90.10">
    <property type="entry name" value="Cystine-knot cytokines"/>
    <property type="match status" value="1"/>
</dbReference>
<dbReference type="InterPro" id="IPR001839">
    <property type="entry name" value="TGF-b_C"/>
</dbReference>
<dbReference type="PANTHER" id="PTHR11848">
    <property type="entry name" value="TGF-BETA FAMILY"/>
    <property type="match status" value="1"/>
</dbReference>
<proteinExistence type="evidence at transcript level"/>
<evidence type="ECO:0000256" key="8">
    <source>
        <dbReference type="RuleBase" id="RU000354"/>
    </source>
</evidence>
<dbReference type="InterPro" id="IPR015615">
    <property type="entry name" value="TGF-beta-rel"/>
</dbReference>
<evidence type="ECO:0000256" key="4">
    <source>
        <dbReference type="ARBA" id="ARBA00022729"/>
    </source>
</evidence>
<evidence type="ECO:0000256" key="7">
    <source>
        <dbReference type="ARBA" id="ARBA00023180"/>
    </source>
</evidence>
<evidence type="ECO:0000256" key="2">
    <source>
        <dbReference type="ARBA" id="ARBA00006656"/>
    </source>
</evidence>
<reference evidence="11" key="2">
    <citation type="journal article" date="2006" name="Dev. Biol.">
        <title>Asymmetric expression of the BMP antagonists chordin and gremlin in the sea anemone Nematostella vectensis: implications for the evolution of axial patterning.</title>
        <authorList>
            <person name="Rentzsch F."/>
            <person name="Anton R."/>
            <person name="Saina M."/>
            <person name="Hammerschmidt M."/>
            <person name="Holstein T.W."/>
            <person name="Technau U."/>
        </authorList>
    </citation>
    <scope>NUCLEOTIDE SEQUENCE</scope>
</reference>
<dbReference type="CDD" id="cd13766">
    <property type="entry name" value="TGF_beta_GDF5_6_7"/>
    <property type="match status" value="1"/>
</dbReference>
<dbReference type="EMBL" id="AY496945">
    <property type="protein sequence ID" value="AAS77520.1"/>
    <property type="molecule type" value="mRNA"/>
</dbReference>
<comment type="subcellular location">
    <subcellularLocation>
        <location evidence="1">Secreted</location>
    </subcellularLocation>
</comment>